<organism evidence="1 2">
    <name type="scientific">Chondromyces apiculatus DSM 436</name>
    <dbReference type="NCBI Taxonomy" id="1192034"/>
    <lineage>
        <taxon>Bacteria</taxon>
        <taxon>Pseudomonadati</taxon>
        <taxon>Myxococcota</taxon>
        <taxon>Polyangia</taxon>
        <taxon>Polyangiales</taxon>
        <taxon>Polyangiaceae</taxon>
        <taxon>Chondromyces</taxon>
    </lineage>
</organism>
<dbReference type="STRING" id="1192034.CAP_8121"/>
<comment type="caution">
    <text evidence="1">The sequence shown here is derived from an EMBL/GenBank/DDBJ whole genome shotgun (WGS) entry which is preliminary data.</text>
</comment>
<sequence>MPPYIEEPRIRAAFENAVPARGFLCAPRCFATSLCAGNGGSDHRERRGR</sequence>
<keyword evidence="2" id="KW-1185">Reference proteome</keyword>
<dbReference type="AlphaFoldDB" id="A0A017TFM7"/>
<accession>A0A017TFM7</accession>
<gene>
    <name evidence="1" type="ORF">CAP_8121</name>
</gene>
<evidence type="ECO:0000313" key="2">
    <source>
        <dbReference type="Proteomes" id="UP000019678"/>
    </source>
</evidence>
<reference evidence="1 2" key="1">
    <citation type="submission" date="2013-05" db="EMBL/GenBank/DDBJ databases">
        <title>Genome assembly of Chondromyces apiculatus DSM 436.</title>
        <authorList>
            <person name="Sharma G."/>
            <person name="Khatri I."/>
            <person name="Kaur C."/>
            <person name="Mayilraj S."/>
            <person name="Subramanian S."/>
        </authorList>
    </citation>
    <scope>NUCLEOTIDE SEQUENCE [LARGE SCALE GENOMIC DNA]</scope>
    <source>
        <strain evidence="1 2">DSM 436</strain>
    </source>
</reference>
<dbReference type="EMBL" id="ASRX01000008">
    <property type="protein sequence ID" value="EYF07620.1"/>
    <property type="molecule type" value="Genomic_DNA"/>
</dbReference>
<name>A0A017TFM7_9BACT</name>
<dbReference type="Proteomes" id="UP000019678">
    <property type="component" value="Unassembled WGS sequence"/>
</dbReference>
<protein>
    <submittedName>
        <fullName evidence="1">Uncharacterized protein</fullName>
    </submittedName>
</protein>
<evidence type="ECO:0000313" key="1">
    <source>
        <dbReference type="EMBL" id="EYF07620.1"/>
    </source>
</evidence>
<proteinExistence type="predicted"/>